<dbReference type="InterPro" id="IPR035979">
    <property type="entry name" value="RBD_domain_sf"/>
</dbReference>
<feature type="compositionally biased region" description="Basic and acidic residues" evidence="3">
    <location>
        <begin position="141"/>
        <end position="155"/>
    </location>
</feature>
<keyword evidence="6" id="KW-1185">Reference proteome</keyword>
<dbReference type="EMBL" id="JARQZJ010000121">
    <property type="protein sequence ID" value="KAK9888396.1"/>
    <property type="molecule type" value="Genomic_DNA"/>
</dbReference>
<dbReference type="SMART" id="SM00360">
    <property type="entry name" value="RRM"/>
    <property type="match status" value="1"/>
</dbReference>
<feature type="compositionally biased region" description="Basic and acidic residues" evidence="3">
    <location>
        <begin position="467"/>
        <end position="476"/>
    </location>
</feature>
<dbReference type="InterPro" id="IPR000504">
    <property type="entry name" value="RRM_dom"/>
</dbReference>
<feature type="domain" description="RRM" evidence="4">
    <location>
        <begin position="329"/>
        <end position="403"/>
    </location>
</feature>
<comment type="caution">
    <text evidence="5">The sequence shown here is derived from an EMBL/GenBank/DDBJ whole genome shotgun (WGS) entry which is preliminary data.</text>
</comment>
<feature type="compositionally biased region" description="Polar residues" evidence="3">
    <location>
        <begin position="515"/>
        <end position="536"/>
    </location>
</feature>
<feature type="region of interest" description="Disordered" evidence="3">
    <location>
        <begin position="120"/>
        <end position="156"/>
    </location>
</feature>
<evidence type="ECO:0000256" key="2">
    <source>
        <dbReference type="PROSITE-ProRule" id="PRU00176"/>
    </source>
</evidence>
<dbReference type="PROSITE" id="PS50102">
    <property type="entry name" value="RRM"/>
    <property type="match status" value="1"/>
</dbReference>
<feature type="compositionally biased region" description="Polar residues" evidence="3">
    <location>
        <begin position="431"/>
        <end position="444"/>
    </location>
</feature>
<evidence type="ECO:0000256" key="3">
    <source>
        <dbReference type="SAM" id="MobiDB-lite"/>
    </source>
</evidence>
<proteinExistence type="predicted"/>
<dbReference type="Proteomes" id="UP001431783">
    <property type="component" value="Unassembled WGS sequence"/>
</dbReference>
<feature type="region of interest" description="Disordered" evidence="3">
    <location>
        <begin position="1"/>
        <end position="106"/>
    </location>
</feature>
<dbReference type="InterPro" id="IPR012677">
    <property type="entry name" value="Nucleotide-bd_a/b_plait_sf"/>
</dbReference>
<feature type="region of interest" description="Disordered" evidence="3">
    <location>
        <begin position="407"/>
        <end position="621"/>
    </location>
</feature>
<evidence type="ECO:0000259" key="4">
    <source>
        <dbReference type="PROSITE" id="PS50102"/>
    </source>
</evidence>
<gene>
    <name evidence="5" type="ORF">WA026_000647</name>
</gene>
<dbReference type="Gene3D" id="3.30.70.330">
    <property type="match status" value="1"/>
</dbReference>
<feature type="compositionally biased region" description="Low complexity" evidence="3">
    <location>
        <begin position="78"/>
        <end position="95"/>
    </location>
</feature>
<feature type="compositionally biased region" description="Low complexity" evidence="3">
    <location>
        <begin position="175"/>
        <end position="195"/>
    </location>
</feature>
<organism evidence="5 6">
    <name type="scientific">Henosepilachna vigintioctopunctata</name>
    <dbReference type="NCBI Taxonomy" id="420089"/>
    <lineage>
        <taxon>Eukaryota</taxon>
        <taxon>Metazoa</taxon>
        <taxon>Ecdysozoa</taxon>
        <taxon>Arthropoda</taxon>
        <taxon>Hexapoda</taxon>
        <taxon>Insecta</taxon>
        <taxon>Pterygota</taxon>
        <taxon>Neoptera</taxon>
        <taxon>Endopterygota</taxon>
        <taxon>Coleoptera</taxon>
        <taxon>Polyphaga</taxon>
        <taxon>Cucujiformia</taxon>
        <taxon>Coccinelloidea</taxon>
        <taxon>Coccinellidae</taxon>
        <taxon>Epilachninae</taxon>
        <taxon>Epilachnini</taxon>
        <taxon>Henosepilachna</taxon>
    </lineage>
</organism>
<dbReference type="AlphaFoldDB" id="A0AAW1V5T7"/>
<evidence type="ECO:0000256" key="1">
    <source>
        <dbReference type="ARBA" id="ARBA00022884"/>
    </source>
</evidence>
<name>A0AAW1V5T7_9CUCU</name>
<dbReference type="CDD" id="cd00590">
    <property type="entry name" value="RRM_SF"/>
    <property type="match status" value="1"/>
</dbReference>
<reference evidence="5 6" key="1">
    <citation type="submission" date="2023-03" db="EMBL/GenBank/DDBJ databases">
        <title>Genome insight into feeding habits of ladybird beetles.</title>
        <authorList>
            <person name="Li H.-S."/>
            <person name="Huang Y.-H."/>
            <person name="Pang H."/>
        </authorList>
    </citation>
    <scope>NUCLEOTIDE SEQUENCE [LARGE SCALE GENOMIC DNA]</scope>
    <source>
        <strain evidence="5">SYSU_2023b</strain>
        <tissue evidence="5">Whole body</tissue>
    </source>
</reference>
<dbReference type="Pfam" id="PF00076">
    <property type="entry name" value="RRM_1"/>
    <property type="match status" value="1"/>
</dbReference>
<protein>
    <recommendedName>
        <fullName evidence="4">RRM domain-containing protein</fullName>
    </recommendedName>
</protein>
<feature type="compositionally biased region" description="Polar residues" evidence="3">
    <location>
        <begin position="477"/>
        <end position="486"/>
    </location>
</feature>
<feature type="compositionally biased region" description="Polar residues" evidence="3">
    <location>
        <begin position="63"/>
        <end position="72"/>
    </location>
</feature>
<sequence length="634" mass="72346">MDNFPFRYPPPPPLPVYSPNPPPPPPPITTTCIVRQPPLPPQTTKASWGNFDFSRPPPPLVNSIRNTSTNGINIGHGSRISSPSLSPGSNQDSSSYYGFSNDTSHLYMTNNRQYPARRYRQDQHTNNKQPNRALKNNFKKPRTDSQVDQRSDYSDRSYYGTCEVRYPRSTPILDTRSTYTRSTTSVDSNSSSNDTKYQEEVTQRRKRKKPLSMAVPSKKGWTYEEADMALDTEKEFNKLFKNHSLKIKFPDQELNREIVSKFHPSVETVYFQQPSSPRFCFVTLVDGADPNAVIEELNKIKFGLGYLSAEYKKDREEEQIVGREDIDPLTLYVGNLAPEVTREDMENFFPKNKRIDIGFAKKMRFTRYAFVSFNTVQDSIEAFKATHYADMHSKSMIVRFRRLHGTVGMPGEPKVQHPSRQTQDETRRVESSSVNSDQLSTSISEPGRNVDSDDIRFSSPGQSPKDSPFDSDRRTISECSDSSTFDPNLVKNEPYEYPNDDFDSYHSENDVEQSEPGQQHITSQQNEELESQNLPSTAIVKKEPEYIAPTESTFPVIPMSLKQEPRDDEDSCCESSASQQNNVDASTLINGYKEPKKEIENCEPNPEDNEEEFNTTTDFGSVLDNLKKRQTFIP</sequence>
<dbReference type="SUPFAM" id="SSF54928">
    <property type="entry name" value="RNA-binding domain, RBD"/>
    <property type="match status" value="1"/>
</dbReference>
<feature type="region of interest" description="Disordered" evidence="3">
    <location>
        <begin position="174"/>
        <end position="213"/>
    </location>
</feature>
<accession>A0AAW1V5T7</accession>
<feature type="compositionally biased region" description="Polar residues" evidence="3">
    <location>
        <begin position="577"/>
        <end position="589"/>
    </location>
</feature>
<evidence type="ECO:0000313" key="6">
    <source>
        <dbReference type="Proteomes" id="UP001431783"/>
    </source>
</evidence>
<feature type="compositionally biased region" description="Polar residues" evidence="3">
    <location>
        <begin position="96"/>
        <end position="106"/>
    </location>
</feature>
<feature type="compositionally biased region" description="Pro residues" evidence="3">
    <location>
        <begin position="7"/>
        <end position="28"/>
    </location>
</feature>
<keyword evidence="1 2" id="KW-0694">RNA-binding</keyword>
<dbReference type="GO" id="GO:0003723">
    <property type="term" value="F:RNA binding"/>
    <property type="evidence" value="ECO:0007669"/>
    <property type="project" value="UniProtKB-UniRule"/>
</dbReference>
<evidence type="ECO:0000313" key="5">
    <source>
        <dbReference type="EMBL" id="KAK9888396.1"/>
    </source>
</evidence>